<organism evidence="2 3">
    <name type="scientific">Neisseria meningitidis (strain alpha14)</name>
    <dbReference type="NCBI Taxonomy" id="662598"/>
    <lineage>
        <taxon>Bacteria</taxon>
        <taxon>Pseudomonadati</taxon>
        <taxon>Pseudomonadota</taxon>
        <taxon>Betaproteobacteria</taxon>
        <taxon>Neisseriales</taxon>
        <taxon>Neisseriaceae</taxon>
        <taxon>Neisseria</taxon>
    </lineage>
</organism>
<dbReference type="Gene3D" id="3.40.50.300">
    <property type="entry name" value="P-loop containing nucleotide triphosphate hydrolases"/>
    <property type="match status" value="1"/>
</dbReference>
<dbReference type="PANTHER" id="PTHR43581:SF4">
    <property type="entry name" value="ATP_GTP PHOSPHATASE"/>
    <property type="match status" value="1"/>
</dbReference>
<evidence type="ECO:0000313" key="2">
    <source>
        <dbReference type="EMBL" id="CBA03964.1"/>
    </source>
</evidence>
<feature type="domain" description="Endonuclease GajA/Old nuclease/RecF-like AAA" evidence="1">
    <location>
        <begin position="1"/>
        <end position="117"/>
    </location>
</feature>
<dbReference type="PANTHER" id="PTHR43581">
    <property type="entry name" value="ATP/GTP PHOSPHATASE"/>
    <property type="match status" value="1"/>
</dbReference>
<evidence type="ECO:0000313" key="3">
    <source>
        <dbReference type="Proteomes" id="UP000002054"/>
    </source>
</evidence>
<dbReference type="InterPro" id="IPR027417">
    <property type="entry name" value="P-loop_NTPase"/>
</dbReference>
<dbReference type="Proteomes" id="UP000002054">
    <property type="component" value="Chromosome"/>
</dbReference>
<gene>
    <name evidence="2" type="ordered locus">NMO_0325</name>
</gene>
<proteinExistence type="predicted"/>
<accession>C6S572</accession>
<feature type="domain" description="Endonuclease GajA/Old nuclease/RecF-like AAA" evidence="1">
    <location>
        <begin position="166"/>
        <end position="305"/>
    </location>
</feature>
<dbReference type="InterPro" id="IPR051396">
    <property type="entry name" value="Bact_Antivir_Def_Nuclease"/>
</dbReference>
<name>C6S572_NEIML</name>
<dbReference type="SUPFAM" id="SSF52540">
    <property type="entry name" value="P-loop containing nucleoside triphosphate hydrolases"/>
    <property type="match status" value="1"/>
</dbReference>
<dbReference type="KEGG" id="nmi:NMO_0325"/>
<dbReference type="HOGENOM" id="CLU_032972_0_0_4"/>
<dbReference type="AlphaFoldDB" id="C6S572"/>
<reference evidence="2 3" key="1">
    <citation type="journal article" date="2008" name="Proc. Natl. Acad. Sci. U.S.A.">
        <title>Whole-genome comparison of disease and carriage strains provides insights into virulence evolution in Neisseria meningitidis.</title>
        <authorList>
            <person name="Schoen C."/>
            <person name="Blom J."/>
            <person name="Claus H."/>
            <person name="Schramm-Glueck A."/>
            <person name="Brandt P."/>
            <person name="Mueller T."/>
            <person name="Goesmann A."/>
            <person name="Joseph B."/>
            <person name="Konietzny S."/>
            <person name="Kurzai O."/>
            <person name="Schmitt C."/>
            <person name="Friedrich T."/>
            <person name="Linke B."/>
            <person name="Vogel U."/>
            <person name="Frosch M."/>
        </authorList>
    </citation>
    <scope>NUCLEOTIDE SEQUENCE [LARGE SCALE GENOMIC DNA]</scope>
    <source>
        <strain evidence="3">alpha14</strain>
    </source>
</reference>
<dbReference type="InterPro" id="IPR041685">
    <property type="entry name" value="AAA_GajA/Old/RecF-like"/>
</dbReference>
<protein>
    <submittedName>
        <fullName evidence="2">Putative ATP/GTP-binding protein</fullName>
    </submittedName>
</protein>
<dbReference type="EMBL" id="AM889136">
    <property type="protein sequence ID" value="CBA03964.1"/>
    <property type="molecule type" value="Genomic_DNA"/>
</dbReference>
<dbReference type="Pfam" id="PF13175">
    <property type="entry name" value="AAA_15"/>
    <property type="match status" value="2"/>
</dbReference>
<dbReference type="RefSeq" id="WP_015815271.1">
    <property type="nucleotide sequence ID" value="NC_013016.1"/>
</dbReference>
<evidence type="ECO:0000259" key="1">
    <source>
        <dbReference type="Pfam" id="PF13175"/>
    </source>
</evidence>
<sequence length="586" mass="67824">MILRKFQIKNFRSLINVNVKFIDNLPIVISGENNIGKTNFLRALNVYFNHIHDKNLYHAETDIPHHIYYGSRGGRTKTELIGEFENHGKIIKLLVRFDAKGNSSYKLDSKDINDNKAFEFLSEFKFIFIESHNIHLPSLIGAILEKDGLLALDKKRTKQSRPLEKLEEFIDLSRQAITDIENDINHCFKELTDFDGILKEAKILINFAEFDRLRDVIRTMTSITLQDGNNHEIESKGSGAQRAVFLSLMKYISKNIKNKKIIWAIDEPEAFLQPKLQRKVFETLQSMCKEDKQTIILTTHSQHFINLRNIDTVNLFIGNSEPKEYERRPGKIFYEINTQNIAFTSTSEKIKAIKEHLGINNNDGWELLPFNVLVEGEEDKKYLEKLMEAVDIEIPNIICAGGATKIAGYLQYYNDFAKDNPFPEKPKILCIFDNDKKGRESKSKINPKKLTSLEIQSILIPRHDYTILDDNPRNFSGQSQNWAIEDFLSPVLIIETANNLLRKDKYKIIGKKQINVRNQVAHRNKIILEYLSECTSQNNPDKDDYLWGSDGRKIALCKSFCDNQTPEKILEHLNQNQRDFLNKLKG</sequence>